<dbReference type="GO" id="GO:0000976">
    <property type="term" value="F:transcription cis-regulatory region binding"/>
    <property type="evidence" value="ECO:0007669"/>
    <property type="project" value="TreeGrafter"/>
</dbReference>
<accession>A0A543FGK1</accession>
<dbReference type="PANTHER" id="PTHR30055:SF151">
    <property type="entry name" value="TRANSCRIPTIONAL REGULATORY PROTEIN"/>
    <property type="match status" value="1"/>
</dbReference>
<dbReference type="RefSeq" id="WP_141810749.1">
    <property type="nucleotide sequence ID" value="NZ_VFPG01000001.1"/>
</dbReference>
<protein>
    <submittedName>
        <fullName evidence="8">TetR family transcriptional regulator</fullName>
    </submittedName>
</protein>
<dbReference type="EMBL" id="VFPG01000001">
    <property type="protein sequence ID" value="TQM32911.1"/>
    <property type="molecule type" value="Genomic_DNA"/>
</dbReference>
<dbReference type="GO" id="GO:0045892">
    <property type="term" value="P:negative regulation of DNA-templated transcription"/>
    <property type="evidence" value="ECO:0007669"/>
    <property type="project" value="InterPro"/>
</dbReference>
<evidence type="ECO:0000256" key="5">
    <source>
        <dbReference type="PROSITE-ProRule" id="PRU00335"/>
    </source>
</evidence>
<sequence length="237" mass="25387">MPPRRPLSRDRVLDAAITVADRGGAEAISMRRVAQELGVEAMSLYNHVPNKDALLDGVVDAVFAAIELPAVECDEWRDAIRARARSARAVLSRHSWALGLMDSRRNPGPATLRHHNAVLGVLREAGFSLAMSAHAISLIDSYVSGYVLQEVNLPMTTPADVEEVAGDLLEQLPAQELPYLTEMIVDHALRPGYDHTTEFDFGLELILDALEARRAASSTSSPAAGASASTGGGQADP</sequence>
<keyword evidence="4" id="KW-0804">Transcription</keyword>
<feature type="domain" description="HTH tetR-type" evidence="7">
    <location>
        <begin position="6"/>
        <end position="66"/>
    </location>
</feature>
<reference evidence="8 9" key="1">
    <citation type="submission" date="2019-06" db="EMBL/GenBank/DDBJ databases">
        <title>Sequencing the genomes of 1000 actinobacteria strains.</title>
        <authorList>
            <person name="Klenk H.-P."/>
        </authorList>
    </citation>
    <scope>NUCLEOTIDE SEQUENCE [LARGE SCALE GENOMIC DNA]</scope>
    <source>
        <strain evidence="8 9">DSM 103495</strain>
    </source>
</reference>
<keyword evidence="3 5" id="KW-0238">DNA-binding</keyword>
<comment type="caution">
    <text evidence="8">The sequence shown here is derived from an EMBL/GenBank/DDBJ whole genome shotgun (WGS) entry which is preliminary data.</text>
</comment>
<organism evidence="8 9">
    <name type="scientific">Nocardia bhagyanarayanae</name>
    <dbReference type="NCBI Taxonomy" id="1215925"/>
    <lineage>
        <taxon>Bacteria</taxon>
        <taxon>Bacillati</taxon>
        <taxon>Actinomycetota</taxon>
        <taxon>Actinomycetes</taxon>
        <taxon>Mycobacteriales</taxon>
        <taxon>Nocardiaceae</taxon>
        <taxon>Nocardia</taxon>
    </lineage>
</organism>
<dbReference type="PROSITE" id="PS50977">
    <property type="entry name" value="HTH_TETR_2"/>
    <property type="match status" value="1"/>
</dbReference>
<dbReference type="Pfam" id="PF02909">
    <property type="entry name" value="TetR_C_1"/>
    <property type="match status" value="1"/>
</dbReference>
<dbReference type="InterPro" id="IPR001647">
    <property type="entry name" value="HTH_TetR"/>
</dbReference>
<dbReference type="InterPro" id="IPR009057">
    <property type="entry name" value="Homeodomain-like_sf"/>
</dbReference>
<dbReference type="SUPFAM" id="SSF48498">
    <property type="entry name" value="Tetracyclin repressor-like, C-terminal domain"/>
    <property type="match status" value="1"/>
</dbReference>
<dbReference type="InterPro" id="IPR036271">
    <property type="entry name" value="Tet_transcr_reg_TetR-rel_C_sf"/>
</dbReference>
<dbReference type="OrthoDB" id="329481at2"/>
<evidence type="ECO:0000313" key="9">
    <source>
        <dbReference type="Proteomes" id="UP000316331"/>
    </source>
</evidence>
<dbReference type="PRINTS" id="PR00400">
    <property type="entry name" value="TETREPRESSOR"/>
</dbReference>
<keyword evidence="2" id="KW-0805">Transcription regulation</keyword>
<dbReference type="GO" id="GO:0003700">
    <property type="term" value="F:DNA-binding transcription factor activity"/>
    <property type="evidence" value="ECO:0007669"/>
    <property type="project" value="TreeGrafter"/>
</dbReference>
<feature type="DNA-binding region" description="H-T-H motif" evidence="5">
    <location>
        <begin position="29"/>
        <end position="48"/>
    </location>
</feature>
<dbReference type="Gene3D" id="1.10.10.60">
    <property type="entry name" value="Homeodomain-like"/>
    <property type="match status" value="1"/>
</dbReference>
<dbReference type="SUPFAM" id="SSF46689">
    <property type="entry name" value="Homeodomain-like"/>
    <property type="match status" value="1"/>
</dbReference>
<dbReference type="InterPro" id="IPR050109">
    <property type="entry name" value="HTH-type_TetR-like_transc_reg"/>
</dbReference>
<feature type="compositionally biased region" description="Low complexity" evidence="6">
    <location>
        <begin position="217"/>
        <end position="229"/>
    </location>
</feature>
<evidence type="ECO:0000313" key="8">
    <source>
        <dbReference type="EMBL" id="TQM32911.1"/>
    </source>
</evidence>
<keyword evidence="9" id="KW-1185">Reference proteome</keyword>
<dbReference type="AlphaFoldDB" id="A0A543FGK1"/>
<gene>
    <name evidence="8" type="ORF">FB390_4614</name>
</gene>
<dbReference type="PANTHER" id="PTHR30055">
    <property type="entry name" value="HTH-TYPE TRANSCRIPTIONAL REGULATOR RUTR"/>
    <property type="match status" value="1"/>
</dbReference>
<name>A0A543FGK1_9NOCA</name>
<evidence type="ECO:0000256" key="6">
    <source>
        <dbReference type="SAM" id="MobiDB-lite"/>
    </source>
</evidence>
<evidence type="ECO:0000256" key="3">
    <source>
        <dbReference type="ARBA" id="ARBA00023125"/>
    </source>
</evidence>
<proteinExistence type="predicted"/>
<evidence type="ECO:0000256" key="1">
    <source>
        <dbReference type="ARBA" id="ARBA00022491"/>
    </source>
</evidence>
<dbReference type="Pfam" id="PF00440">
    <property type="entry name" value="TetR_N"/>
    <property type="match status" value="1"/>
</dbReference>
<evidence type="ECO:0000256" key="4">
    <source>
        <dbReference type="ARBA" id="ARBA00023163"/>
    </source>
</evidence>
<evidence type="ECO:0000259" key="7">
    <source>
        <dbReference type="PROSITE" id="PS50977"/>
    </source>
</evidence>
<dbReference type="Proteomes" id="UP000316331">
    <property type="component" value="Unassembled WGS sequence"/>
</dbReference>
<dbReference type="GO" id="GO:0046677">
    <property type="term" value="P:response to antibiotic"/>
    <property type="evidence" value="ECO:0007669"/>
    <property type="project" value="InterPro"/>
</dbReference>
<evidence type="ECO:0000256" key="2">
    <source>
        <dbReference type="ARBA" id="ARBA00023015"/>
    </source>
</evidence>
<dbReference type="Gene3D" id="1.10.357.10">
    <property type="entry name" value="Tetracycline Repressor, domain 2"/>
    <property type="match status" value="1"/>
</dbReference>
<keyword evidence="1" id="KW-0678">Repressor</keyword>
<feature type="region of interest" description="Disordered" evidence="6">
    <location>
        <begin position="217"/>
        <end position="237"/>
    </location>
</feature>
<dbReference type="InterPro" id="IPR004111">
    <property type="entry name" value="Repressor_TetR_C"/>
</dbReference>
<dbReference type="InterPro" id="IPR003012">
    <property type="entry name" value="Tet_transcr_reg_TetR"/>
</dbReference>